<sequence length="125" mass="13912">MLEPCTHTPLQAVLAEINPWILFRFLGLFACSLSGDVTRKHLGEWNEAKSAWSRAPVEARFSLRFGPLEIQIEFGANICEEISNQEIVGGIERAALWSVAILYYISERLEIRLSTLYPGSGEGGS</sequence>
<dbReference type="HOGENOM" id="CLU_1993310_0_0_1"/>
<dbReference type="VEuPathDB" id="FungiDB:PADG_05438"/>
<dbReference type="RefSeq" id="XP_010760740.1">
    <property type="nucleotide sequence ID" value="XM_010762438.1"/>
</dbReference>
<dbReference type="EMBL" id="KN275962">
    <property type="protein sequence ID" value="EEH49359.2"/>
    <property type="molecule type" value="Genomic_DNA"/>
</dbReference>
<dbReference type="GeneID" id="22584368"/>
<organism evidence="1 2">
    <name type="scientific">Paracoccidioides brasiliensis (strain Pb18)</name>
    <dbReference type="NCBI Taxonomy" id="502780"/>
    <lineage>
        <taxon>Eukaryota</taxon>
        <taxon>Fungi</taxon>
        <taxon>Dikarya</taxon>
        <taxon>Ascomycota</taxon>
        <taxon>Pezizomycotina</taxon>
        <taxon>Eurotiomycetes</taxon>
        <taxon>Eurotiomycetidae</taxon>
        <taxon>Onygenales</taxon>
        <taxon>Ajellomycetaceae</taxon>
        <taxon>Paracoccidioides</taxon>
    </lineage>
</organism>
<dbReference type="Proteomes" id="UP000001628">
    <property type="component" value="Unassembled WGS sequence"/>
</dbReference>
<evidence type="ECO:0000313" key="1">
    <source>
        <dbReference type="EMBL" id="EEH49359.2"/>
    </source>
</evidence>
<evidence type="ECO:0000313" key="2">
    <source>
        <dbReference type="Proteomes" id="UP000001628"/>
    </source>
</evidence>
<dbReference type="KEGG" id="pbn:PADG_05438"/>
<protein>
    <submittedName>
        <fullName evidence="1">Uncharacterized protein</fullName>
    </submittedName>
</protein>
<dbReference type="InParanoid" id="C1GDV2"/>
<keyword evidence="2" id="KW-1185">Reference proteome</keyword>
<proteinExistence type="predicted"/>
<reference evidence="1 2" key="1">
    <citation type="journal article" date="2011" name="PLoS Genet.">
        <title>Comparative genomic analysis of human fungal pathogens causing paracoccidioidomycosis.</title>
        <authorList>
            <person name="Desjardins C.A."/>
            <person name="Champion M.D."/>
            <person name="Holder J.W."/>
            <person name="Muszewska A."/>
            <person name="Goldberg J."/>
            <person name="Bailao A.M."/>
            <person name="Brigido M.M."/>
            <person name="Ferreira M.E."/>
            <person name="Garcia A.M."/>
            <person name="Grynberg M."/>
            <person name="Gujja S."/>
            <person name="Heiman D.I."/>
            <person name="Henn M.R."/>
            <person name="Kodira C.D."/>
            <person name="Leon-Narvaez H."/>
            <person name="Longo L.V."/>
            <person name="Ma L.J."/>
            <person name="Malavazi I."/>
            <person name="Matsuo A.L."/>
            <person name="Morais F.V."/>
            <person name="Pereira M."/>
            <person name="Rodriguez-Brito S."/>
            <person name="Sakthikumar S."/>
            <person name="Salem-Izacc S.M."/>
            <person name="Sykes S.M."/>
            <person name="Teixeira M.M."/>
            <person name="Vallejo M.C."/>
            <person name="Walter M.E."/>
            <person name="Yandava C."/>
            <person name="Young S."/>
            <person name="Zeng Q."/>
            <person name="Zucker J."/>
            <person name="Felipe M.S."/>
            <person name="Goldman G.H."/>
            <person name="Haas B.J."/>
            <person name="McEwen J.G."/>
            <person name="Nino-Vega G."/>
            <person name="Puccia R."/>
            <person name="San-Blas G."/>
            <person name="Soares C.M."/>
            <person name="Birren B.W."/>
            <person name="Cuomo C.A."/>
        </authorList>
    </citation>
    <scope>NUCLEOTIDE SEQUENCE [LARGE SCALE GENOMIC DNA]</scope>
    <source>
        <strain evidence="1 2">Pb18</strain>
    </source>
</reference>
<dbReference type="AlphaFoldDB" id="C1GDV2"/>
<name>C1GDV2_PARBD</name>
<accession>C1GDV2</accession>
<gene>
    <name evidence="1" type="ORF">PADG_05438</name>
</gene>